<dbReference type="PANTHER" id="PTHR43341:SF1">
    <property type="entry name" value="GENERAL AMINO-ACID PERMEASE GAP1"/>
    <property type="match status" value="1"/>
</dbReference>
<keyword evidence="5 7" id="KW-1133">Transmembrane helix</keyword>
<dbReference type="FunFam" id="1.20.1740.10:FF:000001">
    <property type="entry name" value="Amino acid permease"/>
    <property type="match status" value="1"/>
</dbReference>
<feature type="transmembrane region" description="Helical" evidence="7">
    <location>
        <begin position="268"/>
        <end position="289"/>
    </location>
</feature>
<feature type="transmembrane region" description="Helical" evidence="7">
    <location>
        <begin position="179"/>
        <end position="204"/>
    </location>
</feature>
<feature type="transmembrane region" description="Helical" evidence="7">
    <location>
        <begin position="216"/>
        <end position="239"/>
    </location>
</feature>
<dbReference type="EMBL" id="CP028160">
    <property type="protein sequence ID" value="AWN66880.1"/>
    <property type="molecule type" value="Genomic_DNA"/>
</dbReference>
<feature type="transmembrane region" description="Helical" evidence="7">
    <location>
        <begin position="365"/>
        <end position="387"/>
    </location>
</feature>
<evidence type="ECO:0000313" key="9">
    <source>
        <dbReference type="EMBL" id="AWN66880.1"/>
    </source>
</evidence>
<dbReference type="Proteomes" id="UP000245919">
    <property type="component" value="Chromosome"/>
</dbReference>
<feature type="domain" description="Amino acid permease/ SLC12A" evidence="8">
    <location>
        <begin position="39"/>
        <end position="492"/>
    </location>
</feature>
<reference evidence="9 12" key="2">
    <citation type="submission" date="2018-03" db="EMBL/GenBank/DDBJ databases">
        <title>Genome sequence of Lactococcus lactis strain 14B4 from almond drupe.</title>
        <authorList>
            <person name="Tran T.D."/>
            <person name="McGarvey J.A."/>
            <person name="Huynh S."/>
            <person name="Parker C.T."/>
        </authorList>
    </citation>
    <scope>NUCLEOTIDE SEQUENCE [LARGE SCALE GENOMIC DNA]</scope>
    <source>
        <strain evidence="9 12">14B4</strain>
    </source>
</reference>
<evidence type="ECO:0000256" key="1">
    <source>
        <dbReference type="ARBA" id="ARBA00004141"/>
    </source>
</evidence>
<dbReference type="Proteomes" id="UP000031847">
    <property type="component" value="Unassembled WGS sequence"/>
</dbReference>
<feature type="transmembrane region" description="Helical" evidence="7">
    <location>
        <begin position="393"/>
        <end position="416"/>
    </location>
</feature>
<feature type="transmembrane region" description="Helical" evidence="7">
    <location>
        <begin position="436"/>
        <end position="453"/>
    </location>
</feature>
<evidence type="ECO:0000256" key="4">
    <source>
        <dbReference type="ARBA" id="ARBA00022970"/>
    </source>
</evidence>
<reference evidence="10 11" key="1">
    <citation type="submission" date="2015-01" db="EMBL/GenBank/DDBJ databases">
        <title>Lactococcus lactis subsp.lactis JCM 5805 whole genome shotgun sequence.</title>
        <authorList>
            <person name="Fujii T."/>
            <person name="Tomita Y."/>
            <person name="Ikushima S."/>
            <person name="Fujiwara D."/>
        </authorList>
    </citation>
    <scope>NUCLEOTIDE SEQUENCE [LARGE SCALE GENOMIC DNA]</scope>
    <source>
        <strain evidence="10 11">JCM 5805</strain>
    </source>
</reference>
<dbReference type="GO" id="GO:0016020">
    <property type="term" value="C:membrane"/>
    <property type="evidence" value="ECO:0007669"/>
    <property type="project" value="UniProtKB-SubCell"/>
</dbReference>
<comment type="subcellular location">
    <subcellularLocation>
        <location evidence="1">Membrane</location>
        <topology evidence="1">Multi-pass membrane protein</topology>
    </subcellularLocation>
</comment>
<evidence type="ECO:0000256" key="3">
    <source>
        <dbReference type="ARBA" id="ARBA00022692"/>
    </source>
</evidence>
<feature type="transmembrane region" description="Helical" evidence="7">
    <location>
        <begin position="64"/>
        <end position="84"/>
    </location>
</feature>
<dbReference type="Gene3D" id="1.20.1740.10">
    <property type="entry name" value="Amino acid/polyamine transporter I"/>
    <property type="match status" value="1"/>
</dbReference>
<gene>
    <name evidence="10" type="ORF">JCM5805K_0100</name>
    <name evidence="9" type="ORF">LL14B4_12190</name>
</gene>
<evidence type="ECO:0000256" key="6">
    <source>
        <dbReference type="ARBA" id="ARBA00023136"/>
    </source>
</evidence>
<dbReference type="PIRSF" id="PIRSF006060">
    <property type="entry name" value="AA_transporter"/>
    <property type="match status" value="1"/>
</dbReference>
<dbReference type="EMBL" id="BBSI01000005">
    <property type="protein sequence ID" value="GAM78997.1"/>
    <property type="molecule type" value="Genomic_DNA"/>
</dbReference>
<evidence type="ECO:0000256" key="5">
    <source>
        <dbReference type="ARBA" id="ARBA00022989"/>
    </source>
</evidence>
<feature type="transmembrane region" description="Helical" evidence="7">
    <location>
        <begin position="149"/>
        <end position="167"/>
    </location>
</feature>
<evidence type="ECO:0000256" key="2">
    <source>
        <dbReference type="ARBA" id="ARBA00022448"/>
    </source>
</evidence>
<name>A0A0B8QPV9_LACLL</name>
<organism evidence="10 11">
    <name type="scientific">Lactococcus lactis subsp. lactis</name>
    <name type="common">Streptococcus lactis</name>
    <dbReference type="NCBI Taxonomy" id="1360"/>
    <lineage>
        <taxon>Bacteria</taxon>
        <taxon>Bacillati</taxon>
        <taxon>Bacillota</taxon>
        <taxon>Bacilli</taxon>
        <taxon>Lactobacillales</taxon>
        <taxon>Streptococcaceae</taxon>
        <taxon>Lactococcus</taxon>
    </lineage>
</organism>
<evidence type="ECO:0000256" key="7">
    <source>
        <dbReference type="SAM" id="Phobius"/>
    </source>
</evidence>
<evidence type="ECO:0000313" key="12">
    <source>
        <dbReference type="Proteomes" id="UP000245919"/>
    </source>
</evidence>
<feature type="transmembrane region" description="Helical" evidence="7">
    <location>
        <begin position="465"/>
        <end position="485"/>
    </location>
</feature>
<evidence type="ECO:0000259" key="8">
    <source>
        <dbReference type="Pfam" id="PF00324"/>
    </source>
</evidence>
<dbReference type="Pfam" id="PF00324">
    <property type="entry name" value="AA_permease"/>
    <property type="match status" value="1"/>
</dbReference>
<accession>A0A0B8QPV9</accession>
<feature type="transmembrane region" description="Helical" evidence="7">
    <location>
        <begin position="121"/>
        <end position="143"/>
    </location>
</feature>
<keyword evidence="6 7" id="KW-0472">Membrane</keyword>
<dbReference type="PANTHER" id="PTHR43341">
    <property type="entry name" value="AMINO ACID PERMEASE"/>
    <property type="match status" value="1"/>
</dbReference>
<feature type="transmembrane region" description="Helical" evidence="7">
    <location>
        <begin position="40"/>
        <end position="58"/>
    </location>
</feature>
<proteinExistence type="predicted"/>
<evidence type="ECO:0000313" key="10">
    <source>
        <dbReference type="EMBL" id="GAM78997.1"/>
    </source>
</evidence>
<feature type="transmembrane region" description="Helical" evidence="7">
    <location>
        <begin position="312"/>
        <end position="333"/>
    </location>
</feature>
<evidence type="ECO:0000313" key="11">
    <source>
        <dbReference type="Proteomes" id="UP000031847"/>
    </source>
</evidence>
<dbReference type="AlphaFoldDB" id="A0A0B8QPV9"/>
<protein>
    <submittedName>
        <fullName evidence="9">Amino acid permease</fullName>
    </submittedName>
    <submittedName>
        <fullName evidence="10">Amino acid transporters</fullName>
    </submittedName>
</protein>
<dbReference type="InterPro" id="IPR050524">
    <property type="entry name" value="APC_YAT"/>
</dbReference>
<keyword evidence="3 7" id="KW-0812">Transmembrane</keyword>
<keyword evidence="4" id="KW-0029">Amino-acid transport</keyword>
<keyword evidence="2" id="KW-0813">Transport</keyword>
<sequence length="506" mass="54732">MSLSQTSRCRINFIRERILENSSNSTTETQVKRGLKSRHVSMIALGGTIGTGLFLTSGDVIHTAGPFGALTAYVLIGAMVYFLMTSLGEMATYLPTSGSFSDYGTRYVDPAFGFALGWNYWLNWAITVAVDLTAVALCIKFWLPDVPSWIFSLIALIIVFAINALSVKTFGETEYWLSAIKITVVVLFLIIGFLSIFGIMGGHIDVAKNLSVGNHGFVGGLGSFTTGGGILGVLLVAGFSFQGTELLGITAGEAENPEKSIPKAMNSIFWRILVFYILSIFVMAAIIPFTDPHLVGGDSAAQSPFTIVFERVGLSIAASIMNAVVLTSVVSAANSGMYASTRMLYSLAKDGGAPKIFSKTSKNGIPFIALLATTAVALLTFLTSIYGVSFFTFLVSASGLTGFIAWIGIAISHFRFRRAYVAQGKDVKKLPYHAKLFPFGPILALIMTVLVTLGQDPMLLFGKTWVQGVIMYAAIPLFFILYLGYKFKNKTKLIPLKEVDLSRHKD</sequence>
<dbReference type="InterPro" id="IPR004841">
    <property type="entry name" value="AA-permease/SLC12A_dom"/>
</dbReference>
<dbReference type="GO" id="GO:0015171">
    <property type="term" value="F:amino acid transmembrane transporter activity"/>
    <property type="evidence" value="ECO:0007669"/>
    <property type="project" value="TreeGrafter"/>
</dbReference>